<evidence type="ECO:0000313" key="2">
    <source>
        <dbReference type="Proteomes" id="UP000288168"/>
    </source>
</evidence>
<gene>
    <name evidence="1" type="ORF">CEP54_010105</name>
</gene>
<proteinExistence type="predicted"/>
<name>A0A428PLX9_9HYPO</name>
<dbReference type="EMBL" id="NKCI01000116">
    <property type="protein sequence ID" value="RSL54017.1"/>
    <property type="molecule type" value="Genomic_DNA"/>
</dbReference>
<sequence>MGDRVRVRYTYNGIEEWEEFRDPLREIIQQDTGEEVWVETRSLPPIGMPPPLTAEGVKKLKGLSGVNVQELPEEED</sequence>
<dbReference type="AlphaFoldDB" id="A0A428PLX9"/>
<protein>
    <submittedName>
        <fullName evidence="1">Uncharacterized protein</fullName>
    </submittedName>
</protein>
<dbReference type="OrthoDB" id="3434980at2759"/>
<reference evidence="1 2" key="1">
    <citation type="submission" date="2017-06" db="EMBL/GenBank/DDBJ databases">
        <title>Comparative genomic analysis of Ambrosia Fusariam Clade fungi.</title>
        <authorList>
            <person name="Stajich J.E."/>
            <person name="Carrillo J."/>
            <person name="Kijimoto T."/>
            <person name="Eskalen A."/>
            <person name="O'Donnell K."/>
            <person name="Kasson M."/>
        </authorList>
    </citation>
    <scope>NUCLEOTIDE SEQUENCE [LARGE SCALE GENOMIC DNA]</scope>
    <source>
        <strain evidence="1 2">NRRL62584</strain>
    </source>
</reference>
<accession>A0A428PLX9</accession>
<evidence type="ECO:0000313" key="1">
    <source>
        <dbReference type="EMBL" id="RSL54017.1"/>
    </source>
</evidence>
<comment type="caution">
    <text evidence="1">The sequence shown here is derived from an EMBL/GenBank/DDBJ whole genome shotgun (WGS) entry which is preliminary data.</text>
</comment>
<organism evidence="1 2">
    <name type="scientific">Fusarium duplospermum</name>
    <dbReference type="NCBI Taxonomy" id="1325734"/>
    <lineage>
        <taxon>Eukaryota</taxon>
        <taxon>Fungi</taxon>
        <taxon>Dikarya</taxon>
        <taxon>Ascomycota</taxon>
        <taxon>Pezizomycotina</taxon>
        <taxon>Sordariomycetes</taxon>
        <taxon>Hypocreomycetidae</taxon>
        <taxon>Hypocreales</taxon>
        <taxon>Nectriaceae</taxon>
        <taxon>Fusarium</taxon>
        <taxon>Fusarium solani species complex</taxon>
    </lineage>
</organism>
<keyword evidence="2" id="KW-1185">Reference proteome</keyword>
<dbReference type="Proteomes" id="UP000288168">
    <property type="component" value="Unassembled WGS sequence"/>
</dbReference>